<dbReference type="Gene3D" id="3.40.50.150">
    <property type="entry name" value="Vaccinia Virus protein VP39"/>
    <property type="match status" value="2"/>
</dbReference>
<keyword evidence="1 6" id="KW-0963">Cytoplasm</keyword>
<comment type="caution">
    <text evidence="9">The sequence shown here is derived from an EMBL/GenBank/DDBJ whole genome shotgun (WGS) entry which is preliminary data.</text>
</comment>
<dbReference type="InterPro" id="IPR002052">
    <property type="entry name" value="DNA_methylase_N6_adenine_CS"/>
</dbReference>
<evidence type="ECO:0000256" key="4">
    <source>
        <dbReference type="ARBA" id="ARBA00022679"/>
    </source>
</evidence>
<feature type="domain" description="Methyltransferase small" evidence="7">
    <location>
        <begin position="178"/>
        <end position="342"/>
    </location>
</feature>
<evidence type="ECO:0000256" key="5">
    <source>
        <dbReference type="ARBA" id="ARBA00022691"/>
    </source>
</evidence>
<reference evidence="9 10" key="1">
    <citation type="submission" date="2018-09" db="EMBL/GenBank/DDBJ databases">
        <authorList>
            <person name="Wang F."/>
        </authorList>
    </citation>
    <scope>NUCLEOTIDE SEQUENCE [LARGE SCALE GENOMIC DNA]</scope>
    <source>
        <strain evidence="9 10">PLHSC7-2</strain>
    </source>
</reference>
<comment type="similarity">
    <text evidence="6">Belongs to the methyltransferase superfamily. RsmC family.</text>
</comment>
<accession>A0A418YL20</accession>
<dbReference type="RefSeq" id="WP_119909034.1">
    <property type="nucleotide sequence ID" value="NZ_QZCH01000001.1"/>
</dbReference>
<dbReference type="EMBL" id="QZCH01000001">
    <property type="protein sequence ID" value="RJG51510.1"/>
    <property type="molecule type" value="Genomic_DNA"/>
</dbReference>
<proteinExistence type="inferred from homology"/>
<dbReference type="OrthoDB" id="9816072at2"/>
<organism evidence="9 10">
    <name type="scientific">Motilimonas pumila</name>
    <dbReference type="NCBI Taxonomy" id="2303987"/>
    <lineage>
        <taxon>Bacteria</taxon>
        <taxon>Pseudomonadati</taxon>
        <taxon>Pseudomonadota</taxon>
        <taxon>Gammaproteobacteria</taxon>
        <taxon>Alteromonadales</taxon>
        <taxon>Alteromonadales genera incertae sedis</taxon>
        <taxon>Motilimonas</taxon>
    </lineage>
</organism>
<dbReference type="AlphaFoldDB" id="A0A418YL20"/>
<dbReference type="Proteomes" id="UP000283255">
    <property type="component" value="Unassembled WGS sequence"/>
</dbReference>
<dbReference type="InterPro" id="IPR023543">
    <property type="entry name" value="rRNA_ssu_MeTfrase_C"/>
</dbReference>
<dbReference type="PROSITE" id="PS00092">
    <property type="entry name" value="N6_MTASE"/>
    <property type="match status" value="1"/>
</dbReference>
<dbReference type="EC" id="2.1.1.172" evidence="6"/>
<dbReference type="NCBIfam" id="NF007023">
    <property type="entry name" value="PRK09489.1"/>
    <property type="match status" value="1"/>
</dbReference>
<dbReference type="SUPFAM" id="SSF53335">
    <property type="entry name" value="S-adenosyl-L-methionine-dependent methyltransferases"/>
    <property type="match status" value="2"/>
</dbReference>
<dbReference type="InterPro" id="IPR046977">
    <property type="entry name" value="RsmC/RlmG"/>
</dbReference>
<dbReference type="PANTHER" id="PTHR47816:SF4">
    <property type="entry name" value="RIBOSOMAL RNA SMALL SUBUNIT METHYLTRANSFERASE C"/>
    <property type="match status" value="1"/>
</dbReference>
<comment type="subunit">
    <text evidence="6">Monomer.</text>
</comment>
<name>A0A418YL20_9GAMM</name>
<evidence type="ECO:0000313" key="10">
    <source>
        <dbReference type="Proteomes" id="UP000283255"/>
    </source>
</evidence>
<reference evidence="9 10" key="2">
    <citation type="submission" date="2019-01" db="EMBL/GenBank/DDBJ databases">
        <title>Motilimonas pumilus sp. nov., isolated from the gut of sea cucumber (Apostichopus japonicus).</title>
        <authorList>
            <person name="Wang F.-Q."/>
            <person name="Ren L.-H."/>
            <person name="Lin Y.-W."/>
            <person name="Sun G.-H."/>
            <person name="Du Z.-J."/>
            <person name="Zhao J.-X."/>
            <person name="Liu X.-J."/>
            <person name="Liu L.-J."/>
        </authorList>
    </citation>
    <scope>NUCLEOTIDE SEQUENCE [LARGE SCALE GENOMIC DNA]</scope>
    <source>
        <strain evidence="9 10">PLHSC7-2</strain>
    </source>
</reference>
<dbReference type="HAMAP" id="MF_01862">
    <property type="entry name" value="16SrRNA_methyltr_C"/>
    <property type="match status" value="1"/>
</dbReference>
<evidence type="ECO:0000313" key="9">
    <source>
        <dbReference type="EMBL" id="RJG51510.1"/>
    </source>
</evidence>
<dbReference type="GO" id="GO:0052914">
    <property type="term" value="F:16S rRNA (guanine(1207)-N(2))-methyltransferase activity"/>
    <property type="evidence" value="ECO:0007669"/>
    <property type="project" value="UniProtKB-EC"/>
</dbReference>
<dbReference type="InterPro" id="IPR013675">
    <property type="entry name" value="Mtase_sm_N"/>
</dbReference>
<dbReference type="InterPro" id="IPR007848">
    <property type="entry name" value="Small_mtfrase_dom"/>
</dbReference>
<evidence type="ECO:0000256" key="2">
    <source>
        <dbReference type="ARBA" id="ARBA00022552"/>
    </source>
</evidence>
<evidence type="ECO:0000256" key="6">
    <source>
        <dbReference type="HAMAP-Rule" id="MF_01862"/>
    </source>
</evidence>
<feature type="domain" description="Methyltransferase small N-terminal" evidence="8">
    <location>
        <begin position="12"/>
        <end position="169"/>
    </location>
</feature>
<keyword evidence="3 6" id="KW-0489">Methyltransferase</keyword>
<dbReference type="GO" id="GO:0003676">
    <property type="term" value="F:nucleic acid binding"/>
    <property type="evidence" value="ECO:0007669"/>
    <property type="project" value="InterPro"/>
</dbReference>
<evidence type="ECO:0000256" key="1">
    <source>
        <dbReference type="ARBA" id="ARBA00022490"/>
    </source>
</evidence>
<dbReference type="CDD" id="cd02440">
    <property type="entry name" value="AdoMet_MTases"/>
    <property type="match status" value="1"/>
</dbReference>
<dbReference type="Pfam" id="PF05175">
    <property type="entry name" value="MTS"/>
    <property type="match status" value="1"/>
</dbReference>
<keyword evidence="2 6" id="KW-0698">rRNA processing</keyword>
<comment type="function">
    <text evidence="6">Specifically methylates the guanine in position 1207 of 16S rRNA in the 30S particle.</text>
</comment>
<comment type="catalytic activity">
    <reaction evidence="6">
        <text>guanosine(1207) in 16S rRNA + S-adenosyl-L-methionine = N(2)-methylguanosine(1207) in 16S rRNA + S-adenosyl-L-homocysteine + H(+)</text>
        <dbReference type="Rhea" id="RHEA:42736"/>
        <dbReference type="Rhea" id="RHEA-COMP:10213"/>
        <dbReference type="Rhea" id="RHEA-COMP:10214"/>
        <dbReference type="ChEBI" id="CHEBI:15378"/>
        <dbReference type="ChEBI" id="CHEBI:57856"/>
        <dbReference type="ChEBI" id="CHEBI:59789"/>
        <dbReference type="ChEBI" id="CHEBI:74269"/>
        <dbReference type="ChEBI" id="CHEBI:74481"/>
        <dbReference type="EC" id="2.1.1.172"/>
    </reaction>
</comment>
<evidence type="ECO:0000259" key="7">
    <source>
        <dbReference type="Pfam" id="PF05175"/>
    </source>
</evidence>
<sequence length="347" mass="38078">MSAISNTALPPSQVVERNLAEFTDKHVLVAGAIEDTYCQQLAQHTASLQIFTTDYPSFQALQKLELKVQFEHQYNATSSDKVDAILLYLPKAKAEIAYLLANIMPHLKADGHLYIVGENRGGIKSVDKLLAGYGGKTVKIDSARRCSLLVQQLTQPVPEFTLENWLSEYDINIKGCALTVVSLPGVFSANELDVGTQLLLENIAPLKGNALDVGCGAGVIASFLLRQNDNLTLTLADVSALALESSRRTLAKNQLSADVIASDVFSNVTGRFNTIVSNPPFHAGLNTHYGAPETLIKQAREHLKIRGRLIIVANKFLRYEGLFEQAFSHCECLMETNKFKLISNYPD</sequence>
<dbReference type="PANTHER" id="PTHR47816">
    <property type="entry name" value="RIBOSOMAL RNA SMALL SUBUNIT METHYLTRANSFERASE C"/>
    <property type="match status" value="1"/>
</dbReference>
<dbReference type="GO" id="GO:0005737">
    <property type="term" value="C:cytoplasm"/>
    <property type="evidence" value="ECO:0007669"/>
    <property type="project" value="UniProtKB-SubCell"/>
</dbReference>
<dbReference type="InterPro" id="IPR029063">
    <property type="entry name" value="SAM-dependent_MTases_sf"/>
</dbReference>
<evidence type="ECO:0000256" key="3">
    <source>
        <dbReference type="ARBA" id="ARBA00022603"/>
    </source>
</evidence>
<evidence type="ECO:0000259" key="8">
    <source>
        <dbReference type="Pfam" id="PF08468"/>
    </source>
</evidence>
<keyword evidence="4 6" id="KW-0808">Transferase</keyword>
<protein>
    <recommendedName>
        <fullName evidence="6">Ribosomal RNA small subunit methyltransferase C</fullName>
        <ecNumber evidence="6">2.1.1.172</ecNumber>
    </recommendedName>
    <alternativeName>
        <fullName evidence="6">16S rRNA m2G1207 methyltransferase</fullName>
    </alternativeName>
    <alternativeName>
        <fullName evidence="6">rRNA (guanine-N(2)-)-methyltransferase RsmC</fullName>
    </alternativeName>
</protein>
<comment type="subcellular location">
    <subcellularLocation>
        <location evidence="6">Cytoplasm</location>
    </subcellularLocation>
</comment>
<keyword evidence="5 6" id="KW-0949">S-adenosyl-L-methionine</keyword>
<gene>
    <name evidence="6 9" type="primary">rsmC</name>
    <name evidence="9" type="ORF">D1Z90_01910</name>
</gene>
<dbReference type="Pfam" id="PF08468">
    <property type="entry name" value="MTS_N"/>
    <property type="match status" value="1"/>
</dbReference>
<keyword evidence="10" id="KW-1185">Reference proteome</keyword>